<evidence type="ECO:0000313" key="4">
    <source>
        <dbReference type="EMBL" id="SDT10299.1"/>
    </source>
</evidence>
<keyword evidence="2" id="KW-0472">Membrane</keyword>
<feature type="transmembrane region" description="Helical" evidence="2">
    <location>
        <begin position="120"/>
        <end position="140"/>
    </location>
</feature>
<reference evidence="3" key="3">
    <citation type="submission" date="2022-06" db="EMBL/GenBank/DDBJ databases">
        <title>Genomic Encyclopedia of Type Strains, Phase III (KMG-III): the genomes of soil and plant-associated and newly described type strains.</title>
        <authorList>
            <person name="Whitman W."/>
        </authorList>
    </citation>
    <scope>NUCLEOTIDE SEQUENCE</scope>
    <source>
        <strain evidence="3">CPCC 202695</strain>
    </source>
</reference>
<reference evidence="4" key="2">
    <citation type="submission" date="2016-10" db="EMBL/GenBank/DDBJ databases">
        <authorList>
            <person name="de Groot N.N."/>
        </authorList>
    </citation>
    <scope>NUCLEOTIDE SEQUENCE [LARGE SCALE GENOMIC DNA]</scope>
    <source>
        <strain evidence="4">CPCC 202695</strain>
    </source>
</reference>
<feature type="transmembrane region" description="Helical" evidence="2">
    <location>
        <begin position="7"/>
        <end position="25"/>
    </location>
</feature>
<feature type="transmembrane region" description="Helical" evidence="2">
    <location>
        <begin position="45"/>
        <end position="67"/>
    </location>
</feature>
<reference evidence="5" key="1">
    <citation type="submission" date="2016-10" db="EMBL/GenBank/DDBJ databases">
        <authorList>
            <person name="Varghese N."/>
            <person name="Submissions S."/>
        </authorList>
    </citation>
    <scope>NUCLEOTIDE SEQUENCE [LARGE SCALE GENOMIC DNA]</scope>
    <source>
        <strain evidence="5">CPCC 202695</strain>
    </source>
</reference>
<dbReference type="STRING" id="589382.SAMN04489721_2523"/>
<dbReference type="Proteomes" id="UP000199482">
    <property type="component" value="Chromosome I"/>
</dbReference>
<dbReference type="AlphaFoldDB" id="A0A1H1XN94"/>
<evidence type="ECO:0000313" key="5">
    <source>
        <dbReference type="Proteomes" id="UP000199482"/>
    </source>
</evidence>
<evidence type="ECO:0000256" key="2">
    <source>
        <dbReference type="SAM" id="Phobius"/>
    </source>
</evidence>
<organism evidence="4 5">
    <name type="scientific">Agromyces flavus</name>
    <dbReference type="NCBI Taxonomy" id="589382"/>
    <lineage>
        <taxon>Bacteria</taxon>
        <taxon>Bacillati</taxon>
        <taxon>Actinomycetota</taxon>
        <taxon>Actinomycetes</taxon>
        <taxon>Micrococcales</taxon>
        <taxon>Microbacteriaceae</taxon>
        <taxon>Agromyces</taxon>
    </lineage>
</organism>
<keyword evidence="6" id="KW-1185">Reference proteome</keyword>
<evidence type="ECO:0000313" key="6">
    <source>
        <dbReference type="Proteomes" id="UP000893823"/>
    </source>
</evidence>
<dbReference type="Proteomes" id="UP000893823">
    <property type="component" value="Unassembled WGS sequence"/>
</dbReference>
<dbReference type="OrthoDB" id="1098954at2"/>
<name>A0A1H1XN94_9MICO</name>
<feature type="region of interest" description="Disordered" evidence="1">
    <location>
        <begin position="157"/>
        <end position="182"/>
    </location>
</feature>
<dbReference type="RefSeq" id="WP_092672973.1">
    <property type="nucleotide sequence ID" value="NZ_BMDN01000001.1"/>
</dbReference>
<keyword evidence="2" id="KW-1133">Transmembrane helix</keyword>
<evidence type="ECO:0008006" key="7">
    <source>
        <dbReference type="Google" id="ProtNLM"/>
    </source>
</evidence>
<feature type="transmembrane region" description="Helical" evidence="2">
    <location>
        <begin position="79"/>
        <end position="100"/>
    </location>
</feature>
<protein>
    <recommendedName>
        <fullName evidence="7">DUF4149 domain-containing protein</fullName>
    </recommendedName>
</protein>
<gene>
    <name evidence="3" type="ORF">BCL57_000597</name>
    <name evidence="4" type="ORF">SAMN04489721_2523</name>
</gene>
<sequence>MHRTTIALRLLLPAFLVGAIVAISLLEAPLKFQAPGITIPLGLGIGRLVFTALNILTGVALAVLTLASLRRPRAGRTSLVLLGAVWVVYLFEVALIRPVLNRRSDLVIAGAEAPGTDWAHYAYIAADVAVLSLLIALVVVTARELLPAASAPAQAPVVAGRSAPQDARSASRSADGDPGSTV</sequence>
<keyword evidence="2" id="KW-0812">Transmembrane</keyword>
<dbReference type="EMBL" id="LT629755">
    <property type="protein sequence ID" value="SDT10299.1"/>
    <property type="molecule type" value="Genomic_DNA"/>
</dbReference>
<evidence type="ECO:0000256" key="1">
    <source>
        <dbReference type="SAM" id="MobiDB-lite"/>
    </source>
</evidence>
<dbReference type="EMBL" id="SODL02000001">
    <property type="protein sequence ID" value="MCP2366455.1"/>
    <property type="molecule type" value="Genomic_DNA"/>
</dbReference>
<evidence type="ECO:0000313" key="3">
    <source>
        <dbReference type="EMBL" id="MCP2366455.1"/>
    </source>
</evidence>
<accession>A0A1H1XN94</accession>
<proteinExistence type="predicted"/>